<dbReference type="CDD" id="cd04660">
    <property type="entry name" value="nsLTP_like"/>
    <property type="match status" value="1"/>
</dbReference>
<organism evidence="2">
    <name type="scientific">Cucumis melo</name>
    <name type="common">Muskmelon</name>
    <dbReference type="NCBI Taxonomy" id="3656"/>
    <lineage>
        <taxon>Eukaryota</taxon>
        <taxon>Viridiplantae</taxon>
        <taxon>Streptophyta</taxon>
        <taxon>Embryophyta</taxon>
        <taxon>Tracheophyta</taxon>
        <taxon>Spermatophyta</taxon>
        <taxon>Magnoliopsida</taxon>
        <taxon>eudicotyledons</taxon>
        <taxon>Gunneridae</taxon>
        <taxon>Pentapetalae</taxon>
        <taxon>rosids</taxon>
        <taxon>fabids</taxon>
        <taxon>Cucurbitales</taxon>
        <taxon>Cucurbitaceae</taxon>
        <taxon>Benincaseae</taxon>
        <taxon>Cucumis</taxon>
    </lineage>
</organism>
<dbReference type="SMART" id="SM00499">
    <property type="entry name" value="AAI"/>
    <property type="match status" value="1"/>
</dbReference>
<dbReference type="GO" id="GO:0005504">
    <property type="term" value="F:fatty acid binding"/>
    <property type="evidence" value="ECO:0007669"/>
    <property type="project" value="InterPro"/>
</dbReference>
<dbReference type="Pfam" id="PF14368">
    <property type="entry name" value="LTP_2"/>
    <property type="match status" value="1"/>
</dbReference>
<dbReference type="EnsemblPlants" id="MELO3C013103.2.1">
    <property type="protein sequence ID" value="MELO3C013103.2.1"/>
    <property type="gene ID" value="MELO3C013103.2"/>
</dbReference>
<dbReference type="InterPro" id="IPR039265">
    <property type="entry name" value="DIR1-like"/>
</dbReference>
<dbReference type="InterPro" id="IPR016140">
    <property type="entry name" value="Bifunc_inhib/LTP/seed_store"/>
</dbReference>
<protein>
    <recommendedName>
        <fullName evidence="1">Bifunctional inhibitor/plant lipid transfer protein/seed storage helical domain-containing protein</fullName>
    </recommendedName>
</protein>
<dbReference type="Gramene" id="MELO3C013103.2.1">
    <property type="protein sequence ID" value="MELO3C013103.2.1"/>
    <property type="gene ID" value="MELO3C013103.2"/>
</dbReference>
<dbReference type="PANTHER" id="PTHR33122">
    <property type="entry name" value="LIPID BINDING PROTEIN-RELATED"/>
    <property type="match status" value="1"/>
</dbReference>
<evidence type="ECO:0000313" key="2">
    <source>
        <dbReference type="EnsemblPlants" id="MELO3C013103.2.1"/>
    </source>
</evidence>
<proteinExistence type="predicted"/>
<reference evidence="2" key="1">
    <citation type="submission" date="2023-03" db="UniProtKB">
        <authorList>
            <consortium name="EnsemblPlants"/>
        </authorList>
    </citation>
    <scope>IDENTIFICATION</scope>
</reference>
<accession>A0A9I9D503</accession>
<feature type="domain" description="Bifunctional inhibitor/plant lipid transfer protein/seed storage helical" evidence="1">
    <location>
        <begin position="64"/>
        <end position="138"/>
    </location>
</feature>
<dbReference type="SUPFAM" id="SSF47699">
    <property type="entry name" value="Bifunctional inhibitor/lipid-transfer protein/seed storage 2S albumin"/>
    <property type="match status" value="1"/>
</dbReference>
<dbReference type="Gene3D" id="1.10.110.10">
    <property type="entry name" value="Plant lipid-transfer and hydrophobic proteins"/>
    <property type="match status" value="1"/>
</dbReference>
<name>A0A9I9D503_CUCME</name>
<dbReference type="InterPro" id="IPR044741">
    <property type="entry name" value="NsLTP-like"/>
</dbReference>
<sequence>QNTKESKLSPSYKSPFTPYHLHTTFQSKTSDIFPIAFMAPSKLHLLLLLLVLLLAGAVTSSPLCEIDTTDLEVCRPAVTPPDHGKTLPLPTDACCSVVRRADLKCLCSLKYALPSFGINTANALALPSKCGVSPPPECRS</sequence>
<dbReference type="AlphaFoldDB" id="A0A9I9D503"/>
<dbReference type="GO" id="GO:0009627">
    <property type="term" value="P:systemic acquired resistance"/>
    <property type="evidence" value="ECO:0007669"/>
    <property type="project" value="InterPro"/>
</dbReference>
<dbReference type="InterPro" id="IPR036312">
    <property type="entry name" value="Bifun_inhib/LTP/seed_sf"/>
</dbReference>
<dbReference type="PANTHER" id="PTHR33122:SF43">
    <property type="entry name" value="BIFUNCTIONAL INHIBITOR_PLANT LIPID TRANSFER PROTEIN_SEED STORAGE HELICAL DOMAIN-CONTAINING PROTEIN"/>
    <property type="match status" value="1"/>
</dbReference>
<evidence type="ECO:0000259" key="1">
    <source>
        <dbReference type="SMART" id="SM00499"/>
    </source>
</evidence>